<evidence type="ECO:0000259" key="1">
    <source>
        <dbReference type="Pfam" id="PF04127"/>
    </source>
</evidence>
<organism evidence="2 3">
    <name type="scientific">Streptococcus gallolyticus</name>
    <dbReference type="NCBI Taxonomy" id="315405"/>
    <lineage>
        <taxon>Bacteria</taxon>
        <taxon>Bacillati</taxon>
        <taxon>Bacillota</taxon>
        <taxon>Bacilli</taxon>
        <taxon>Lactobacillales</taxon>
        <taxon>Streptococcaceae</taxon>
        <taxon>Streptococcus</taxon>
    </lineage>
</organism>
<keyword evidence="2" id="KW-0436">Ligase</keyword>
<dbReference type="Gene3D" id="3.40.50.10300">
    <property type="entry name" value="CoaB-like"/>
    <property type="match status" value="1"/>
</dbReference>
<sequence>MYNKSMKILITSGGTTEKIDSVRGITNHATGSLGKYIAEIFLENGHEVTLVTTKGAVKPQKQLNLTTYIVSNVDSLVETLEPLVKTHDVFIHSMAVSDYTPVYMTDLDEVENAEHISDLLTQQNTESKISSKADYQVLFLKKTPKVISLVKTWNPDIMLIGFKLLVNVSKDELFAVARASLKKNKAHYIVANDLNEINGTQHHAYLLSENDVTEAETKAELAKLIFERVTNHD</sequence>
<protein>
    <submittedName>
        <fullName evidence="2">Phosphopantothenate-cysteine ligase</fullName>
        <ecNumber evidence="2">6.3.2.5</ecNumber>
    </submittedName>
</protein>
<dbReference type="AlphaFoldDB" id="A0A060RKC3"/>
<dbReference type="GO" id="GO:0004632">
    <property type="term" value="F:phosphopantothenate--cysteine ligase activity"/>
    <property type="evidence" value="ECO:0007669"/>
    <property type="project" value="UniProtKB-EC"/>
</dbReference>
<dbReference type="EMBL" id="CCBC010000142">
    <property type="protein sequence ID" value="CDO17871.1"/>
    <property type="molecule type" value="Genomic_DNA"/>
</dbReference>
<feature type="domain" description="DNA/pantothenate metabolism flavoprotein C-terminal" evidence="1">
    <location>
        <begin position="6"/>
        <end position="103"/>
    </location>
</feature>
<reference evidence="2 3" key="2">
    <citation type="submission" date="2014-05" db="EMBL/GenBank/DDBJ databases">
        <title>Genome sequence of Streptococcus gallolyticus.</title>
        <authorList>
            <person name="Del Campo R."/>
        </authorList>
    </citation>
    <scope>NUCLEOTIDE SEQUENCE [LARGE SCALE GENOMIC DNA]</scope>
    <source>
        <strain evidence="2 3">LMG17956</strain>
    </source>
</reference>
<accession>A0A060RKC3</accession>
<comment type="caution">
    <text evidence="2">The sequence shown here is derived from an EMBL/GenBank/DDBJ whole genome shotgun (WGS) entry which is preliminary data.</text>
</comment>
<gene>
    <name evidence="2" type="ORF">BN963_SGAL_01065</name>
</gene>
<reference evidence="2 3" key="1">
    <citation type="submission" date="2014-02" db="EMBL/GenBank/DDBJ databases">
        <authorList>
            <person name="Manrique M."/>
        </authorList>
    </citation>
    <scope>NUCLEOTIDE SEQUENCE [LARGE SCALE GENOMIC DNA]</scope>
    <source>
        <strain evidence="2 3">LMG17956</strain>
    </source>
</reference>
<evidence type="ECO:0000313" key="3">
    <source>
        <dbReference type="Proteomes" id="UP000027584"/>
    </source>
</evidence>
<dbReference type="EC" id="6.3.2.5" evidence="2"/>
<dbReference type="SUPFAM" id="SSF102645">
    <property type="entry name" value="CoaB-like"/>
    <property type="match status" value="1"/>
</dbReference>
<dbReference type="NCBIfam" id="NF005231">
    <property type="entry name" value="PRK06732.1"/>
    <property type="match status" value="1"/>
</dbReference>
<dbReference type="InterPro" id="IPR007085">
    <property type="entry name" value="DNA/pantothenate-metab_flavo_C"/>
</dbReference>
<feature type="domain" description="DNA/pantothenate metabolism flavoprotein C-terminal" evidence="1">
    <location>
        <begin position="116"/>
        <end position="230"/>
    </location>
</feature>
<evidence type="ECO:0000313" key="2">
    <source>
        <dbReference type="EMBL" id="CDO17871.1"/>
    </source>
</evidence>
<dbReference type="Pfam" id="PF04127">
    <property type="entry name" value="DFP"/>
    <property type="match status" value="2"/>
</dbReference>
<dbReference type="NCBIfam" id="TIGR02114">
    <property type="entry name" value="coaB_strep"/>
    <property type="match status" value="1"/>
</dbReference>
<dbReference type="Proteomes" id="UP000027584">
    <property type="component" value="Unassembled WGS sequence"/>
</dbReference>
<proteinExistence type="predicted"/>
<name>A0A060RKC3_9STRE</name>
<dbReference type="InterPro" id="IPR011848">
    <property type="entry name" value="CoaB_strep"/>
</dbReference>
<dbReference type="GO" id="GO:0015937">
    <property type="term" value="P:coenzyme A biosynthetic process"/>
    <property type="evidence" value="ECO:0007669"/>
    <property type="project" value="UniProtKB-ARBA"/>
</dbReference>
<dbReference type="InterPro" id="IPR035929">
    <property type="entry name" value="CoaB-like_sf"/>
</dbReference>